<sequence length="103" mass="11746">MAEIRRPFKDPNHLALKELGWQFHSGLFQGAFSEVIPSFYNLSRNEVFNTDRTAQLVHTGINQSNCMYLAQSGQVIFHCGTSVTQFNLKMASSVLTQCRQYSR</sequence>
<proteinExistence type="predicted"/>
<dbReference type="AlphaFoldDB" id="A0A9Q3CJ57"/>
<gene>
    <name evidence="1" type="ORF">O181_023628</name>
</gene>
<dbReference type="EMBL" id="AVOT02007432">
    <property type="protein sequence ID" value="MBW0483913.1"/>
    <property type="molecule type" value="Genomic_DNA"/>
</dbReference>
<name>A0A9Q3CJ57_9BASI</name>
<organism evidence="1 2">
    <name type="scientific">Austropuccinia psidii MF-1</name>
    <dbReference type="NCBI Taxonomy" id="1389203"/>
    <lineage>
        <taxon>Eukaryota</taxon>
        <taxon>Fungi</taxon>
        <taxon>Dikarya</taxon>
        <taxon>Basidiomycota</taxon>
        <taxon>Pucciniomycotina</taxon>
        <taxon>Pucciniomycetes</taxon>
        <taxon>Pucciniales</taxon>
        <taxon>Sphaerophragmiaceae</taxon>
        <taxon>Austropuccinia</taxon>
    </lineage>
</organism>
<comment type="caution">
    <text evidence="1">The sequence shown here is derived from an EMBL/GenBank/DDBJ whole genome shotgun (WGS) entry which is preliminary data.</text>
</comment>
<protein>
    <submittedName>
        <fullName evidence="1">Uncharacterized protein</fullName>
    </submittedName>
</protein>
<dbReference type="Proteomes" id="UP000765509">
    <property type="component" value="Unassembled WGS sequence"/>
</dbReference>
<accession>A0A9Q3CJ57</accession>
<reference evidence="1" key="1">
    <citation type="submission" date="2021-03" db="EMBL/GenBank/DDBJ databases">
        <title>Draft genome sequence of rust myrtle Austropuccinia psidii MF-1, a brazilian biotype.</title>
        <authorList>
            <person name="Quecine M.C."/>
            <person name="Pachon D.M.R."/>
            <person name="Bonatelli M.L."/>
            <person name="Correr F.H."/>
            <person name="Franceschini L.M."/>
            <person name="Leite T.F."/>
            <person name="Margarido G.R.A."/>
            <person name="Almeida C.A."/>
            <person name="Ferrarezi J.A."/>
            <person name="Labate C.A."/>
        </authorList>
    </citation>
    <scope>NUCLEOTIDE SEQUENCE</scope>
    <source>
        <strain evidence="1">MF-1</strain>
    </source>
</reference>
<evidence type="ECO:0000313" key="1">
    <source>
        <dbReference type="EMBL" id="MBW0483913.1"/>
    </source>
</evidence>
<evidence type="ECO:0000313" key="2">
    <source>
        <dbReference type="Proteomes" id="UP000765509"/>
    </source>
</evidence>
<keyword evidence="2" id="KW-1185">Reference proteome</keyword>